<gene>
    <name evidence="3" type="ordered locus">Sthe_0178</name>
</gene>
<dbReference type="InParanoid" id="D1C679"/>
<dbReference type="Pfam" id="PF12697">
    <property type="entry name" value="Abhydrolase_6"/>
    <property type="match status" value="1"/>
</dbReference>
<reference evidence="4" key="1">
    <citation type="submission" date="2009-11" db="EMBL/GenBank/DDBJ databases">
        <title>The complete chromosome 1 of Sphaerobacter thermophilus DSM 20745.</title>
        <authorList>
            <person name="Lucas S."/>
            <person name="Copeland A."/>
            <person name="Lapidus A."/>
            <person name="Glavina del Rio T."/>
            <person name="Dalin E."/>
            <person name="Tice H."/>
            <person name="Bruce D."/>
            <person name="Goodwin L."/>
            <person name="Pitluck S."/>
            <person name="Kyrpides N."/>
            <person name="Mavromatis K."/>
            <person name="Ivanova N."/>
            <person name="Mikhailova N."/>
            <person name="LaButti K.M."/>
            <person name="Clum A."/>
            <person name="Sun H.I."/>
            <person name="Brettin T."/>
            <person name="Detter J.C."/>
            <person name="Han C."/>
            <person name="Larimer F."/>
            <person name="Land M."/>
            <person name="Hauser L."/>
            <person name="Markowitz V."/>
            <person name="Cheng J.F."/>
            <person name="Hugenholtz P."/>
            <person name="Woyke T."/>
            <person name="Wu D."/>
            <person name="Steenblock K."/>
            <person name="Schneider S."/>
            <person name="Pukall R."/>
            <person name="Goeker M."/>
            <person name="Klenk H.P."/>
            <person name="Eisen J.A."/>
        </authorList>
    </citation>
    <scope>NUCLEOTIDE SEQUENCE [LARGE SCALE GENOMIC DNA]</scope>
    <source>
        <strain evidence="4">ATCC 49802 / DSM 20745 / S 6022</strain>
    </source>
</reference>
<dbReference type="AlphaFoldDB" id="D1C679"/>
<dbReference type="InterPro" id="IPR050266">
    <property type="entry name" value="AB_hydrolase_sf"/>
</dbReference>
<dbReference type="KEGG" id="sti:Sthe_0178"/>
<dbReference type="EMBL" id="CP001823">
    <property type="protein sequence ID" value="ACZ37617.1"/>
    <property type="molecule type" value="Genomic_DNA"/>
</dbReference>
<dbReference type="GO" id="GO:0016020">
    <property type="term" value="C:membrane"/>
    <property type="evidence" value="ECO:0007669"/>
    <property type="project" value="TreeGrafter"/>
</dbReference>
<dbReference type="PANTHER" id="PTHR43798:SF31">
    <property type="entry name" value="AB HYDROLASE SUPERFAMILY PROTEIN YCLE"/>
    <property type="match status" value="1"/>
</dbReference>
<sequence length="251" mass="28092">MPYVDLDGLRMYYAEHGRPDGPPLVLLHAFMATGEQWRRQIDTFGARYRLIVPDLRGHGRTGNPGGLAAMNHRQFARDVVGLCGALGIDRAAFAGISTGAMLLLSLALDAPDLPQALVLAGGTLRYDDELRRWWRTMTPESVTPSIERARAMHTAMGPEHWRLVAEAWIALSDHAHEEDFPEPSEISEIRVPTLIVHGDRDRYFPVAIPVELYRLLPDAELCILPNTGHFPQADRPAWFSDIVLDFLARRG</sequence>
<dbReference type="HOGENOM" id="CLU_020336_50_4_0"/>
<evidence type="ECO:0000256" key="1">
    <source>
        <dbReference type="ARBA" id="ARBA00022801"/>
    </source>
</evidence>
<dbReference type="InterPro" id="IPR000073">
    <property type="entry name" value="AB_hydrolase_1"/>
</dbReference>
<protein>
    <submittedName>
        <fullName evidence="3">Alpha/beta hydrolase fold protein</fullName>
    </submittedName>
</protein>
<dbReference type="PANTHER" id="PTHR43798">
    <property type="entry name" value="MONOACYLGLYCEROL LIPASE"/>
    <property type="match status" value="1"/>
</dbReference>
<dbReference type="GO" id="GO:0016787">
    <property type="term" value="F:hydrolase activity"/>
    <property type="evidence" value="ECO:0007669"/>
    <property type="project" value="UniProtKB-KW"/>
</dbReference>
<dbReference type="STRING" id="479434.Sthe_0178"/>
<accession>D1C679</accession>
<dbReference type="SUPFAM" id="SSF53474">
    <property type="entry name" value="alpha/beta-Hydrolases"/>
    <property type="match status" value="1"/>
</dbReference>
<keyword evidence="1 3" id="KW-0378">Hydrolase</keyword>
<evidence type="ECO:0000259" key="2">
    <source>
        <dbReference type="Pfam" id="PF12697"/>
    </source>
</evidence>
<dbReference type="PRINTS" id="PR00111">
    <property type="entry name" value="ABHYDROLASE"/>
</dbReference>
<proteinExistence type="predicted"/>
<evidence type="ECO:0000313" key="3">
    <source>
        <dbReference type="EMBL" id="ACZ37617.1"/>
    </source>
</evidence>
<evidence type="ECO:0000313" key="4">
    <source>
        <dbReference type="Proteomes" id="UP000002027"/>
    </source>
</evidence>
<keyword evidence="4" id="KW-1185">Reference proteome</keyword>
<feature type="domain" description="AB hydrolase-1" evidence="2">
    <location>
        <begin position="24"/>
        <end position="241"/>
    </location>
</feature>
<organism evidence="3 4">
    <name type="scientific">Sphaerobacter thermophilus (strain ATCC 49802 / DSM 20745 / KCCM 41009 / NCIMB 13125 / S 6022)</name>
    <dbReference type="NCBI Taxonomy" id="479434"/>
    <lineage>
        <taxon>Bacteria</taxon>
        <taxon>Pseudomonadati</taxon>
        <taxon>Thermomicrobiota</taxon>
        <taxon>Thermomicrobia</taxon>
        <taxon>Sphaerobacterales</taxon>
        <taxon>Sphaerobacterineae</taxon>
        <taxon>Sphaerobacteraceae</taxon>
        <taxon>Sphaerobacter</taxon>
    </lineage>
</organism>
<name>D1C679_SPHTD</name>
<dbReference type="InterPro" id="IPR029058">
    <property type="entry name" value="AB_hydrolase_fold"/>
</dbReference>
<dbReference type="eggNOG" id="COG2267">
    <property type="taxonomic scope" value="Bacteria"/>
</dbReference>
<dbReference type="Proteomes" id="UP000002027">
    <property type="component" value="Chromosome 1"/>
</dbReference>
<dbReference type="RefSeq" id="WP_012870665.1">
    <property type="nucleotide sequence ID" value="NC_013523.1"/>
</dbReference>
<reference evidence="3 4" key="2">
    <citation type="journal article" date="2010" name="Stand. Genomic Sci.">
        <title>Complete genome sequence of Desulfohalobium retbaense type strain (HR(100)).</title>
        <authorList>
            <person name="Spring S."/>
            <person name="Nolan M."/>
            <person name="Lapidus A."/>
            <person name="Glavina Del Rio T."/>
            <person name="Copeland A."/>
            <person name="Tice H."/>
            <person name="Cheng J.F."/>
            <person name="Lucas S."/>
            <person name="Land M."/>
            <person name="Chen F."/>
            <person name="Bruce D."/>
            <person name="Goodwin L."/>
            <person name="Pitluck S."/>
            <person name="Ivanova N."/>
            <person name="Mavromatis K."/>
            <person name="Mikhailova N."/>
            <person name="Pati A."/>
            <person name="Chen A."/>
            <person name="Palaniappan K."/>
            <person name="Hauser L."/>
            <person name="Chang Y.J."/>
            <person name="Jeffries C.D."/>
            <person name="Munk C."/>
            <person name="Kiss H."/>
            <person name="Chain P."/>
            <person name="Han C."/>
            <person name="Brettin T."/>
            <person name="Detter J.C."/>
            <person name="Schuler E."/>
            <person name="Goker M."/>
            <person name="Rohde M."/>
            <person name="Bristow J."/>
            <person name="Eisen J.A."/>
            <person name="Markowitz V."/>
            <person name="Hugenholtz P."/>
            <person name="Kyrpides N.C."/>
            <person name="Klenk H.P."/>
        </authorList>
    </citation>
    <scope>NUCLEOTIDE SEQUENCE [LARGE SCALE GENOMIC DNA]</scope>
    <source>
        <strain evidence="4">ATCC 49802 / DSM 20745 / S 6022</strain>
    </source>
</reference>
<dbReference type="Gene3D" id="3.40.50.1820">
    <property type="entry name" value="alpha/beta hydrolase"/>
    <property type="match status" value="1"/>
</dbReference>